<evidence type="ECO:0000313" key="10">
    <source>
        <dbReference type="EMBL" id="OYQ29563.1"/>
    </source>
</evidence>
<dbReference type="EMBL" id="NOXT01000104">
    <property type="protein sequence ID" value="OYQ29563.1"/>
    <property type="molecule type" value="Genomic_DNA"/>
</dbReference>
<name>A0A255YK56_9SPHN</name>
<keyword evidence="11" id="KW-1185">Reference proteome</keyword>
<evidence type="ECO:0000313" key="11">
    <source>
        <dbReference type="Proteomes" id="UP000216991"/>
    </source>
</evidence>
<accession>A0A255YK56</accession>
<evidence type="ECO:0000256" key="8">
    <source>
        <dbReference type="SAM" id="Phobius"/>
    </source>
</evidence>
<dbReference type="InterPro" id="IPR009908">
    <property type="entry name" value="Methylamine_util_MauE"/>
</dbReference>
<comment type="pathway">
    <text evidence="3">One-carbon metabolism; methylamine degradation.</text>
</comment>
<feature type="transmembrane region" description="Helical" evidence="8">
    <location>
        <begin position="49"/>
        <end position="67"/>
    </location>
</feature>
<comment type="function">
    <text evidence="1">May be specifically involved in the processing, transport, and/or maturation of the MADH beta-subunit.</text>
</comment>
<organism evidence="10 11">
    <name type="scientific">Sandarakinorhabdus cyanobacteriorum</name>
    <dbReference type="NCBI Taxonomy" id="1981098"/>
    <lineage>
        <taxon>Bacteria</taxon>
        <taxon>Pseudomonadati</taxon>
        <taxon>Pseudomonadota</taxon>
        <taxon>Alphaproteobacteria</taxon>
        <taxon>Sphingomonadales</taxon>
        <taxon>Sphingosinicellaceae</taxon>
        <taxon>Sandarakinorhabdus</taxon>
    </lineage>
</organism>
<gene>
    <name evidence="10" type="ORF">CHU93_07550</name>
</gene>
<sequence length="175" mass="18115">MALDPTLLLSVRFGAALLFATAAWHKVVGWPRITGVIAAYRLAPERASTVIAALLVGLEIGAALAAALSPVGLYGAAALLLLYAGAIGLNMWRGNRFIDCGCLGFARGRPQLKPAMVVRNMALAGVALVAATQSAQARPLVWIDYLSVAGCLLCGALIYAALEVAMALPAKDARS</sequence>
<protein>
    <recommendedName>
        <fullName evidence="4">Methylamine utilization protein MauE</fullName>
    </recommendedName>
</protein>
<reference evidence="10 11" key="1">
    <citation type="submission" date="2017-07" db="EMBL/GenBank/DDBJ databases">
        <title>Sandarakinorhabdus cyanobacteriorum sp. nov., a novel bacterium isolated from cyanobacterial aggregates in a eutrophic lake.</title>
        <authorList>
            <person name="Cai H."/>
        </authorList>
    </citation>
    <scope>NUCLEOTIDE SEQUENCE [LARGE SCALE GENOMIC DNA]</scope>
    <source>
        <strain evidence="10 11">TH057</strain>
    </source>
</reference>
<evidence type="ECO:0000256" key="3">
    <source>
        <dbReference type="ARBA" id="ARBA00004856"/>
    </source>
</evidence>
<feature type="transmembrane region" description="Helical" evidence="8">
    <location>
        <begin position="6"/>
        <end position="28"/>
    </location>
</feature>
<feature type="domain" description="Methylamine utilisation protein MauE" evidence="9">
    <location>
        <begin position="6"/>
        <end position="131"/>
    </location>
</feature>
<feature type="transmembrane region" description="Helical" evidence="8">
    <location>
        <begin position="142"/>
        <end position="162"/>
    </location>
</feature>
<dbReference type="GO" id="GO:0016020">
    <property type="term" value="C:membrane"/>
    <property type="evidence" value="ECO:0007669"/>
    <property type="project" value="UniProtKB-SubCell"/>
</dbReference>
<evidence type="ECO:0000256" key="1">
    <source>
        <dbReference type="ARBA" id="ARBA00003475"/>
    </source>
</evidence>
<dbReference type="UniPathway" id="UPA00895"/>
<feature type="transmembrane region" description="Helical" evidence="8">
    <location>
        <begin position="117"/>
        <end position="136"/>
    </location>
</feature>
<evidence type="ECO:0000256" key="4">
    <source>
        <dbReference type="ARBA" id="ARBA00019078"/>
    </source>
</evidence>
<dbReference type="OrthoDB" id="4462029at2"/>
<feature type="transmembrane region" description="Helical" evidence="8">
    <location>
        <begin position="73"/>
        <end position="92"/>
    </location>
</feature>
<evidence type="ECO:0000259" key="9">
    <source>
        <dbReference type="Pfam" id="PF07291"/>
    </source>
</evidence>
<comment type="caution">
    <text evidence="10">The sequence shown here is derived from an EMBL/GenBank/DDBJ whole genome shotgun (WGS) entry which is preliminary data.</text>
</comment>
<evidence type="ECO:0000256" key="5">
    <source>
        <dbReference type="ARBA" id="ARBA00022692"/>
    </source>
</evidence>
<comment type="subcellular location">
    <subcellularLocation>
        <location evidence="2">Membrane</location>
        <topology evidence="2">Multi-pass membrane protein</topology>
    </subcellularLocation>
</comment>
<evidence type="ECO:0000256" key="6">
    <source>
        <dbReference type="ARBA" id="ARBA00022989"/>
    </source>
</evidence>
<dbReference type="Pfam" id="PF07291">
    <property type="entry name" value="MauE"/>
    <property type="match status" value="1"/>
</dbReference>
<evidence type="ECO:0000256" key="7">
    <source>
        <dbReference type="ARBA" id="ARBA00023136"/>
    </source>
</evidence>
<dbReference type="Proteomes" id="UP000216991">
    <property type="component" value="Unassembled WGS sequence"/>
</dbReference>
<proteinExistence type="predicted"/>
<keyword evidence="6 8" id="KW-1133">Transmembrane helix</keyword>
<keyword evidence="7 8" id="KW-0472">Membrane</keyword>
<dbReference type="AlphaFoldDB" id="A0A255YK56"/>
<keyword evidence="5 8" id="KW-0812">Transmembrane</keyword>
<evidence type="ECO:0000256" key="2">
    <source>
        <dbReference type="ARBA" id="ARBA00004141"/>
    </source>
</evidence>
<dbReference type="RefSeq" id="WP_094473488.1">
    <property type="nucleotide sequence ID" value="NZ_NOXT01000104.1"/>
</dbReference>
<dbReference type="GO" id="GO:0030416">
    <property type="term" value="P:methylamine metabolic process"/>
    <property type="evidence" value="ECO:0007669"/>
    <property type="project" value="InterPro"/>
</dbReference>